<proteinExistence type="predicted"/>
<gene>
    <name evidence="1" type="ORF">ALP40_05460</name>
</gene>
<comment type="caution">
    <text evidence="1">The sequence shown here is derived from an EMBL/GenBank/DDBJ whole genome shotgun (WGS) entry which is preliminary data.</text>
</comment>
<sequence length="604" mass="68364">MITGTMPPTAKISTDRCLMSQDLLLTQNAQFYRPTAPFTKVTLTVILEAASSNMTIGSALIADILDQDDTLSDGSKFSYSLRVFKTDRDVHFWQQPLKDTIYAFILIIAVDDCIAIFKKSCASITESMDKHAKLIRSSELTSAFSDIDAQYQKMATRNMTVSDRAMRGRAFEASDLKGLMSVHAAGRSIPYFFKLKLKGRTKTISAQSGRVVEASDRKSIHHAVEWVRVQLHDINNPSTEKDFLNNFAKFIDLDLVWKSSTPNAVLLEHSFSVENVINQGTPIFYTTRRGREIEMTSKHVKSLIAEMEQVYEVGPAPDHELIGSVRQAKLKKNLHSIAVNSRALQNIHFEQNGKKTTLQAYIKKQSLATITFSDPRYMYFMDQCFEDGAGINEIPAMLRTLKVLPKLASATSEKGEITKKITKFDSTSVFDIVETAHNADDYVFCDDLGNEWADHITFNRADYSVSFIHSKHGKPSKSASNLHDVVGQAIKNIGNMDVDPKLFLKKHKEKLRKNYNNGLLKRTRKSIPGKLGDYIYELRQDYRFNRRRIICCSFISKKTIEKEFKKIQKGISVAGNITQLYWILSSFMHAAKEAGIHPIVYCQE</sequence>
<evidence type="ECO:0000313" key="1">
    <source>
        <dbReference type="EMBL" id="RMT78870.1"/>
    </source>
</evidence>
<accession>A0A3M5P2E2</accession>
<reference evidence="1 2" key="1">
    <citation type="submission" date="2018-08" db="EMBL/GenBank/DDBJ databases">
        <title>Recombination of ecologically and evolutionarily significant loci maintains genetic cohesion in the Pseudomonas syringae species complex.</title>
        <authorList>
            <person name="Dillon M."/>
            <person name="Thakur S."/>
            <person name="Almeida R.N.D."/>
            <person name="Weir B.S."/>
            <person name="Guttman D.S."/>
        </authorList>
    </citation>
    <scope>NUCLEOTIDE SEQUENCE [LARGE SCALE GENOMIC DNA]</scope>
    <source>
        <strain evidence="1 2">ICMP 19473</strain>
    </source>
</reference>
<dbReference type="Proteomes" id="UP000273854">
    <property type="component" value="Unassembled WGS sequence"/>
</dbReference>
<dbReference type="EMBL" id="RBTP01000062">
    <property type="protein sequence ID" value="RMT78870.1"/>
    <property type="molecule type" value="Genomic_DNA"/>
</dbReference>
<dbReference type="AlphaFoldDB" id="A0A3M5P2E2"/>
<name>A0A3M5P2E2_PSEVI</name>
<organism evidence="1 2">
    <name type="scientific">Pseudomonas viridiflava</name>
    <name type="common">Phytomonas viridiflava</name>
    <dbReference type="NCBI Taxonomy" id="33069"/>
    <lineage>
        <taxon>Bacteria</taxon>
        <taxon>Pseudomonadati</taxon>
        <taxon>Pseudomonadota</taxon>
        <taxon>Gammaproteobacteria</taxon>
        <taxon>Pseudomonadales</taxon>
        <taxon>Pseudomonadaceae</taxon>
        <taxon>Pseudomonas</taxon>
    </lineage>
</organism>
<evidence type="ECO:0000313" key="2">
    <source>
        <dbReference type="Proteomes" id="UP000273854"/>
    </source>
</evidence>
<protein>
    <submittedName>
        <fullName evidence="1">Uncharacterized protein</fullName>
    </submittedName>
</protein>